<evidence type="ECO:0000313" key="2">
    <source>
        <dbReference type="EMBL" id="CAA0812641.1"/>
    </source>
</evidence>
<dbReference type="OrthoDB" id="749289at2759"/>
<comment type="caution">
    <text evidence="2">The sequence shown here is derived from an EMBL/GenBank/DDBJ whole genome shotgun (WGS) entry which is preliminary data.</text>
</comment>
<proteinExistence type="predicted"/>
<reference evidence="2" key="1">
    <citation type="submission" date="2019-12" db="EMBL/GenBank/DDBJ databases">
        <authorList>
            <person name="Scholes J."/>
        </authorList>
    </citation>
    <scope>NUCLEOTIDE SEQUENCE</scope>
</reference>
<dbReference type="AlphaFoldDB" id="A0A9N7MRT0"/>
<sequence length="108" mass="11578">MCSTISEKQTKTSQLEEDDQPQEGSNSLAGRVTSHLHLKPVHTTGTLDKAVVLRRIRHRKRVNRVKSAVGALLGQRSASASNTAVANGGETCGVCPRLTWVDDAFAAP</sequence>
<gene>
    <name evidence="2" type="ORF">SHERM_13222</name>
</gene>
<dbReference type="EMBL" id="CACSLK010010893">
    <property type="protein sequence ID" value="CAA0812641.1"/>
    <property type="molecule type" value="Genomic_DNA"/>
</dbReference>
<feature type="compositionally biased region" description="Polar residues" evidence="1">
    <location>
        <begin position="1"/>
        <end position="13"/>
    </location>
</feature>
<feature type="region of interest" description="Disordered" evidence="1">
    <location>
        <begin position="1"/>
        <end position="32"/>
    </location>
</feature>
<accession>A0A9N7MRT0</accession>
<dbReference type="PANTHER" id="PTHR35324">
    <property type="entry name" value="BNAA08G03750D PROTEIN"/>
    <property type="match status" value="1"/>
</dbReference>
<evidence type="ECO:0000256" key="1">
    <source>
        <dbReference type="SAM" id="MobiDB-lite"/>
    </source>
</evidence>
<name>A0A9N7MRT0_STRHE</name>
<keyword evidence="3" id="KW-1185">Reference proteome</keyword>
<evidence type="ECO:0000313" key="3">
    <source>
        <dbReference type="Proteomes" id="UP001153555"/>
    </source>
</evidence>
<organism evidence="2 3">
    <name type="scientific">Striga hermonthica</name>
    <name type="common">Purple witchweed</name>
    <name type="synonym">Buchnera hermonthica</name>
    <dbReference type="NCBI Taxonomy" id="68872"/>
    <lineage>
        <taxon>Eukaryota</taxon>
        <taxon>Viridiplantae</taxon>
        <taxon>Streptophyta</taxon>
        <taxon>Embryophyta</taxon>
        <taxon>Tracheophyta</taxon>
        <taxon>Spermatophyta</taxon>
        <taxon>Magnoliopsida</taxon>
        <taxon>eudicotyledons</taxon>
        <taxon>Gunneridae</taxon>
        <taxon>Pentapetalae</taxon>
        <taxon>asterids</taxon>
        <taxon>lamiids</taxon>
        <taxon>Lamiales</taxon>
        <taxon>Orobanchaceae</taxon>
        <taxon>Buchnereae</taxon>
        <taxon>Striga</taxon>
    </lineage>
</organism>
<protein>
    <submittedName>
        <fullName evidence="2">Uncharacterized protein</fullName>
    </submittedName>
</protein>
<dbReference type="Proteomes" id="UP001153555">
    <property type="component" value="Unassembled WGS sequence"/>
</dbReference>
<dbReference type="PANTHER" id="PTHR35324:SF4">
    <property type="entry name" value="EXPRESSED PROTEIN"/>
    <property type="match status" value="1"/>
</dbReference>